<sequence>MKKLKKYWKLALGALLVSIASVVFLQDFKSNAGASLIDGSEYHHELTIILDAAHGSDVAGKASPDGTHREYAWSRFWINQLGKHLTDIGFTVVYTAPEETEPGLTERVRRMNAVSGPAIVFSLHNNAAGCGEWKSARGWSLWTTKGVTRSDQCAEIIYINMLAFIPELPFRYDISDGDHDYEANFTVLMSKHPSVLLEYMFQDNKLDLELIENPALSLTILYILDVSFLQIERYLTTKKAA</sequence>
<reference evidence="2" key="1">
    <citation type="submission" date="2019-08" db="EMBL/GenBank/DDBJ databases">
        <authorList>
            <person name="Kucharzyk K."/>
            <person name="Murdoch R.W."/>
            <person name="Higgins S."/>
            <person name="Loffler F."/>
        </authorList>
    </citation>
    <scope>NUCLEOTIDE SEQUENCE</scope>
</reference>
<accession>A0A644W9X9</accession>
<evidence type="ECO:0000259" key="1">
    <source>
        <dbReference type="Pfam" id="PF01520"/>
    </source>
</evidence>
<evidence type="ECO:0000313" key="2">
    <source>
        <dbReference type="EMBL" id="MPM00625.1"/>
    </source>
</evidence>
<dbReference type="AlphaFoldDB" id="A0A644W9X9"/>
<protein>
    <recommendedName>
        <fullName evidence="1">MurNAc-LAA domain-containing protein</fullName>
    </recommendedName>
</protein>
<dbReference type="Gene3D" id="3.40.630.40">
    <property type="entry name" value="Zn-dependent exopeptidases"/>
    <property type="match status" value="1"/>
</dbReference>
<dbReference type="Pfam" id="PF01520">
    <property type="entry name" value="Amidase_3"/>
    <property type="match status" value="1"/>
</dbReference>
<proteinExistence type="predicted"/>
<gene>
    <name evidence="2" type="ORF">SDC9_46852</name>
</gene>
<comment type="caution">
    <text evidence="2">The sequence shown here is derived from an EMBL/GenBank/DDBJ whole genome shotgun (WGS) entry which is preliminary data.</text>
</comment>
<dbReference type="SUPFAM" id="SSF53187">
    <property type="entry name" value="Zn-dependent exopeptidases"/>
    <property type="match status" value="1"/>
</dbReference>
<feature type="domain" description="MurNAc-LAA" evidence="1">
    <location>
        <begin position="48"/>
        <end position="215"/>
    </location>
</feature>
<name>A0A644W9X9_9ZZZZ</name>
<dbReference type="GO" id="GO:0008745">
    <property type="term" value="F:N-acetylmuramoyl-L-alanine amidase activity"/>
    <property type="evidence" value="ECO:0007669"/>
    <property type="project" value="InterPro"/>
</dbReference>
<dbReference type="EMBL" id="VSSQ01000741">
    <property type="protein sequence ID" value="MPM00625.1"/>
    <property type="molecule type" value="Genomic_DNA"/>
</dbReference>
<dbReference type="InterPro" id="IPR002508">
    <property type="entry name" value="MurNAc-LAA_cat"/>
</dbReference>
<dbReference type="GO" id="GO:0009253">
    <property type="term" value="P:peptidoglycan catabolic process"/>
    <property type="evidence" value="ECO:0007669"/>
    <property type="project" value="InterPro"/>
</dbReference>
<dbReference type="CDD" id="cd02696">
    <property type="entry name" value="MurNAc-LAA"/>
    <property type="match status" value="1"/>
</dbReference>
<organism evidence="2">
    <name type="scientific">bioreactor metagenome</name>
    <dbReference type="NCBI Taxonomy" id="1076179"/>
    <lineage>
        <taxon>unclassified sequences</taxon>
        <taxon>metagenomes</taxon>
        <taxon>ecological metagenomes</taxon>
    </lineage>
</organism>